<dbReference type="SUPFAM" id="SSF103473">
    <property type="entry name" value="MFS general substrate transporter"/>
    <property type="match status" value="2"/>
</dbReference>
<dbReference type="PROSITE" id="PS50850">
    <property type="entry name" value="MFS"/>
    <property type="match status" value="1"/>
</dbReference>
<evidence type="ECO:0000256" key="4">
    <source>
        <dbReference type="ARBA" id="ARBA00022989"/>
    </source>
</evidence>
<dbReference type="InterPro" id="IPR036259">
    <property type="entry name" value="MFS_trans_sf"/>
</dbReference>
<dbReference type="GO" id="GO:0022857">
    <property type="term" value="F:transmembrane transporter activity"/>
    <property type="evidence" value="ECO:0007669"/>
    <property type="project" value="InterPro"/>
</dbReference>
<feature type="transmembrane region" description="Helical" evidence="7">
    <location>
        <begin position="400"/>
        <end position="421"/>
    </location>
</feature>
<dbReference type="Proteomes" id="UP000076722">
    <property type="component" value="Unassembled WGS sequence"/>
</dbReference>
<evidence type="ECO:0000256" key="7">
    <source>
        <dbReference type="SAM" id="Phobius"/>
    </source>
</evidence>
<evidence type="ECO:0000256" key="1">
    <source>
        <dbReference type="ARBA" id="ARBA00004141"/>
    </source>
</evidence>
<dbReference type="CDD" id="cd17321">
    <property type="entry name" value="MFS_MMR_MDR_like"/>
    <property type="match status" value="1"/>
</dbReference>
<feature type="transmembrane region" description="Helical" evidence="7">
    <location>
        <begin position="441"/>
        <end position="461"/>
    </location>
</feature>
<evidence type="ECO:0000313" key="10">
    <source>
        <dbReference type="Proteomes" id="UP000076722"/>
    </source>
</evidence>
<evidence type="ECO:0000256" key="2">
    <source>
        <dbReference type="ARBA" id="ARBA00022448"/>
    </source>
</evidence>
<gene>
    <name evidence="9" type="ORF">SISNIDRAFT_487739</name>
</gene>
<feature type="transmembrane region" description="Helical" evidence="7">
    <location>
        <begin position="107"/>
        <end position="126"/>
    </location>
</feature>
<dbReference type="PANTHER" id="PTHR42718:SF9">
    <property type="entry name" value="MAJOR FACILITATOR SUPERFAMILY MULTIDRUG TRANSPORTER MFSC"/>
    <property type="match status" value="1"/>
</dbReference>
<keyword evidence="4 7" id="KW-1133">Transmembrane helix</keyword>
<evidence type="ECO:0000313" key="9">
    <source>
        <dbReference type="EMBL" id="KZS91045.1"/>
    </source>
</evidence>
<evidence type="ECO:0000256" key="3">
    <source>
        <dbReference type="ARBA" id="ARBA00022692"/>
    </source>
</evidence>
<feature type="domain" description="Major facilitator superfamily (MFS) profile" evidence="8">
    <location>
        <begin position="42"/>
        <end position="503"/>
    </location>
</feature>
<feature type="transmembrane region" description="Helical" evidence="7">
    <location>
        <begin position="167"/>
        <end position="191"/>
    </location>
</feature>
<dbReference type="Gene3D" id="1.20.1250.20">
    <property type="entry name" value="MFS general substrate transporter like domains"/>
    <property type="match status" value="2"/>
</dbReference>
<evidence type="ECO:0000256" key="5">
    <source>
        <dbReference type="ARBA" id="ARBA00023136"/>
    </source>
</evidence>
<feature type="transmembrane region" description="Helical" evidence="7">
    <location>
        <begin position="377"/>
        <end position="394"/>
    </location>
</feature>
<feature type="transmembrane region" description="Helical" evidence="7">
    <location>
        <begin position="481"/>
        <end position="499"/>
    </location>
</feature>
<feature type="region of interest" description="Disordered" evidence="6">
    <location>
        <begin position="534"/>
        <end position="590"/>
    </location>
</feature>
<keyword evidence="2" id="KW-0813">Transport</keyword>
<feature type="transmembrane region" description="Helical" evidence="7">
    <location>
        <begin position="132"/>
        <end position="155"/>
    </location>
</feature>
<dbReference type="InterPro" id="IPR011701">
    <property type="entry name" value="MFS"/>
</dbReference>
<keyword evidence="10" id="KW-1185">Reference proteome</keyword>
<reference evidence="9 10" key="1">
    <citation type="journal article" date="2016" name="Mol. Biol. Evol.">
        <title>Comparative Genomics of Early-Diverging Mushroom-Forming Fungi Provides Insights into the Origins of Lignocellulose Decay Capabilities.</title>
        <authorList>
            <person name="Nagy L.G."/>
            <person name="Riley R."/>
            <person name="Tritt A."/>
            <person name="Adam C."/>
            <person name="Daum C."/>
            <person name="Floudas D."/>
            <person name="Sun H."/>
            <person name="Yadav J.S."/>
            <person name="Pangilinan J."/>
            <person name="Larsson K.H."/>
            <person name="Matsuura K."/>
            <person name="Barry K."/>
            <person name="Labutti K."/>
            <person name="Kuo R."/>
            <person name="Ohm R.A."/>
            <person name="Bhattacharya S.S."/>
            <person name="Shirouzu T."/>
            <person name="Yoshinaga Y."/>
            <person name="Martin F.M."/>
            <person name="Grigoriev I.V."/>
            <person name="Hibbett D.S."/>
        </authorList>
    </citation>
    <scope>NUCLEOTIDE SEQUENCE [LARGE SCALE GENOMIC DNA]</scope>
    <source>
        <strain evidence="9 10">HHB9708</strain>
    </source>
</reference>
<feature type="region of interest" description="Disordered" evidence="6">
    <location>
        <begin position="1"/>
        <end position="23"/>
    </location>
</feature>
<feature type="compositionally biased region" description="Polar residues" evidence="6">
    <location>
        <begin position="548"/>
        <end position="560"/>
    </location>
</feature>
<dbReference type="EMBL" id="KV419417">
    <property type="protein sequence ID" value="KZS91045.1"/>
    <property type="molecule type" value="Genomic_DNA"/>
</dbReference>
<feature type="transmembrane region" description="Helical" evidence="7">
    <location>
        <begin position="78"/>
        <end position="95"/>
    </location>
</feature>
<feature type="transmembrane region" description="Helical" evidence="7">
    <location>
        <begin position="305"/>
        <end position="325"/>
    </location>
</feature>
<organism evidence="9 10">
    <name type="scientific">Sistotremastrum niveocremeum HHB9708</name>
    <dbReference type="NCBI Taxonomy" id="1314777"/>
    <lineage>
        <taxon>Eukaryota</taxon>
        <taxon>Fungi</taxon>
        <taxon>Dikarya</taxon>
        <taxon>Basidiomycota</taxon>
        <taxon>Agaricomycotina</taxon>
        <taxon>Agaricomycetes</taxon>
        <taxon>Sistotremastrales</taxon>
        <taxon>Sistotremastraceae</taxon>
        <taxon>Sertulicium</taxon>
        <taxon>Sertulicium niveocremeum</taxon>
    </lineage>
</organism>
<keyword evidence="5 7" id="KW-0472">Membrane</keyword>
<evidence type="ECO:0000259" key="8">
    <source>
        <dbReference type="PROSITE" id="PS50850"/>
    </source>
</evidence>
<feature type="transmembrane region" description="Helical" evidence="7">
    <location>
        <begin position="238"/>
        <end position="261"/>
    </location>
</feature>
<feature type="compositionally biased region" description="Basic and acidic residues" evidence="6">
    <location>
        <begin position="561"/>
        <end position="590"/>
    </location>
</feature>
<dbReference type="AlphaFoldDB" id="A0A164S0E0"/>
<proteinExistence type="predicted"/>
<evidence type="ECO:0000256" key="6">
    <source>
        <dbReference type="SAM" id="MobiDB-lite"/>
    </source>
</evidence>
<protein>
    <submittedName>
        <fullName evidence="9">MFS general substrate transporter</fullName>
    </submittedName>
</protein>
<dbReference type="OrthoDB" id="440755at2759"/>
<sequence length="590" mass="63641">MLPSSSSSSTPAELPFSPSPTLVDSRRPISLSEYSKVRKLLLLLLFCLAQFLDAFNNSALFSAIPQIAAELHMTTSETVWLISAYQLTFAAFLLLSGRISDVYSPKWSFVAGTAALGVLSIIAGFMNNKVGLLVFRALCGIAGACTIPSALNLIVHLFPKHQEQSRALGIFGGTGAVANVLGLVIGAILTQYASWRWVFWFAAVIVIPVSGMCVFLIPKDAASGSEIIIENGVKVEKAKGLDAIGVSVLTAAMILFIFAITSGSSSGWATALVLAPLIISVFMMVFFFWYERRIPVEKAALPPRLWFYPNFAVLFGVALVPYFWWTTGFLLFTSLWQDVFGWQPIVSALHFLPIGLLALPAMPYAGSLSHMFGLKPTILSGFLLLCVATPPLAFASRPSLYFPLVIPGFLLGTLGCTILYANTGVAMFQATPPRMAGTVGAIFNSALQLGSAVGVAAVTSIETSIEAKVGSRSYKGRAASYWFLFAIVVLATLSVLVFFRHRDPKVVAVLESGEEAVVSGPQPESEAPITFQIEERPHHDPSRPGLTHQMTDGTLTPASESNEKKEDPNTEFNEKQEEVKTEAVARDSPV</sequence>
<dbReference type="PANTHER" id="PTHR42718">
    <property type="entry name" value="MAJOR FACILITATOR SUPERFAMILY MULTIDRUG TRANSPORTER MFSC"/>
    <property type="match status" value="1"/>
</dbReference>
<feature type="transmembrane region" description="Helical" evidence="7">
    <location>
        <begin position="40"/>
        <end position="58"/>
    </location>
</feature>
<accession>A0A164S0E0</accession>
<dbReference type="InterPro" id="IPR020846">
    <property type="entry name" value="MFS_dom"/>
</dbReference>
<keyword evidence="3 7" id="KW-0812">Transmembrane</keyword>
<feature type="transmembrane region" description="Helical" evidence="7">
    <location>
        <begin position="197"/>
        <end position="217"/>
    </location>
</feature>
<dbReference type="Pfam" id="PF07690">
    <property type="entry name" value="MFS_1"/>
    <property type="match status" value="1"/>
</dbReference>
<comment type="subcellular location">
    <subcellularLocation>
        <location evidence="1">Membrane</location>
        <topology evidence="1">Multi-pass membrane protein</topology>
    </subcellularLocation>
</comment>
<dbReference type="STRING" id="1314777.A0A164S0E0"/>
<feature type="transmembrane region" description="Helical" evidence="7">
    <location>
        <begin position="345"/>
        <end position="365"/>
    </location>
</feature>
<dbReference type="GO" id="GO:0016020">
    <property type="term" value="C:membrane"/>
    <property type="evidence" value="ECO:0007669"/>
    <property type="project" value="UniProtKB-SubCell"/>
</dbReference>
<name>A0A164S0E0_9AGAM</name>
<feature type="transmembrane region" description="Helical" evidence="7">
    <location>
        <begin position="267"/>
        <end position="290"/>
    </location>
</feature>